<dbReference type="InterPro" id="IPR002656">
    <property type="entry name" value="Acyl_transf_3_dom"/>
</dbReference>
<feature type="transmembrane region" description="Helical" evidence="2">
    <location>
        <begin position="48"/>
        <end position="65"/>
    </location>
</feature>
<evidence type="ECO:0000313" key="5">
    <source>
        <dbReference type="Proteomes" id="UP001146469"/>
    </source>
</evidence>
<feature type="transmembrane region" description="Helical" evidence="2">
    <location>
        <begin position="12"/>
        <end position="28"/>
    </location>
</feature>
<feature type="transmembrane region" description="Helical" evidence="2">
    <location>
        <begin position="234"/>
        <end position="258"/>
    </location>
</feature>
<dbReference type="PANTHER" id="PTHR37312:SF1">
    <property type="entry name" value="MEMBRANE-BOUND ACYLTRANSFERASE YKRP-RELATED"/>
    <property type="match status" value="1"/>
</dbReference>
<name>A0A9X3RHL6_9CORY</name>
<feature type="transmembrane region" description="Helical" evidence="2">
    <location>
        <begin position="139"/>
        <end position="156"/>
    </location>
</feature>
<dbReference type="GO" id="GO:0016747">
    <property type="term" value="F:acyltransferase activity, transferring groups other than amino-acyl groups"/>
    <property type="evidence" value="ECO:0007669"/>
    <property type="project" value="InterPro"/>
</dbReference>
<dbReference type="PANTHER" id="PTHR37312">
    <property type="entry name" value="MEMBRANE-BOUND ACYLTRANSFERASE YKRP-RELATED"/>
    <property type="match status" value="1"/>
</dbReference>
<protein>
    <submittedName>
        <fullName evidence="4">Acyltransferase family protein</fullName>
    </submittedName>
</protein>
<evidence type="ECO:0000256" key="2">
    <source>
        <dbReference type="SAM" id="Phobius"/>
    </source>
</evidence>
<feature type="transmembrane region" description="Helical" evidence="2">
    <location>
        <begin position="104"/>
        <end position="127"/>
    </location>
</feature>
<evidence type="ECO:0000256" key="1">
    <source>
        <dbReference type="SAM" id="MobiDB-lite"/>
    </source>
</evidence>
<evidence type="ECO:0000259" key="3">
    <source>
        <dbReference type="Pfam" id="PF01757"/>
    </source>
</evidence>
<dbReference type="AlphaFoldDB" id="A0A9X3RHL6"/>
<feature type="transmembrane region" description="Helical" evidence="2">
    <location>
        <begin position="192"/>
        <end position="214"/>
    </location>
</feature>
<feature type="transmembrane region" description="Helical" evidence="2">
    <location>
        <begin position="162"/>
        <end position="180"/>
    </location>
</feature>
<dbReference type="InterPro" id="IPR052734">
    <property type="entry name" value="Nod_factor_acetyltransferase"/>
</dbReference>
<keyword evidence="2" id="KW-0472">Membrane</keyword>
<feature type="transmembrane region" description="Helical" evidence="2">
    <location>
        <begin position="308"/>
        <end position="326"/>
    </location>
</feature>
<sequence length="364" mass="40289">MATKARVEWADAAKGLSIIGVCIMHVVTGVPGGQDTGLGHFSSFFDPLRMPLFFLVSGLFAHRILERSFADLWYRRLWFLLVPYLVFNPFHALTRMSIDNNFSWFGLVKAMVLGNVGLWFLYALMLYNIFAWTLRKQPPWLAILVSCIPLVVGAFLGGGEDIFFRQVLTYAPMFFIGLHCRDFFFRLAREAFRPWVVIGSAALFFGSEFLSRALSKTIFSEWTPTVAAQTLGTGFVSSLAALPFAIVVAVWICAIPYVNRLFLFVGRNTLQVYVFHPLGLFLLGGIAGSLAEAHPETLSFLGTVAGQLWWGIGACVVASAIGYAIGKTPYLGWVLFPPALRRPQEKQQQSRNSAPAGGDRAPSA</sequence>
<evidence type="ECO:0000313" key="4">
    <source>
        <dbReference type="EMBL" id="MCZ9289998.1"/>
    </source>
</evidence>
<accession>A0A9X3RHL6</accession>
<keyword evidence="4" id="KW-0012">Acyltransferase</keyword>
<reference evidence="4" key="1">
    <citation type="submission" date="2022-02" db="EMBL/GenBank/DDBJ databases">
        <title>Corynebacterium sp. from urogenital microbiome.</title>
        <authorList>
            <person name="Cappelli E.A."/>
            <person name="Ribeiro T.G."/>
            <person name="Peixe L."/>
        </authorList>
    </citation>
    <scope>NUCLEOTIDE SEQUENCE</scope>
    <source>
        <strain evidence="4">C8Ua_174</strain>
    </source>
</reference>
<organism evidence="4 5">
    <name type="scientific">Corynebacterium evansiae</name>
    <dbReference type="NCBI Taxonomy" id="2913499"/>
    <lineage>
        <taxon>Bacteria</taxon>
        <taxon>Bacillati</taxon>
        <taxon>Actinomycetota</taxon>
        <taxon>Actinomycetes</taxon>
        <taxon>Mycobacteriales</taxon>
        <taxon>Corynebacteriaceae</taxon>
        <taxon>Corynebacterium</taxon>
    </lineage>
</organism>
<comment type="caution">
    <text evidence="4">The sequence shown here is derived from an EMBL/GenBank/DDBJ whole genome shotgun (WGS) entry which is preliminary data.</text>
</comment>
<dbReference type="RefSeq" id="WP_269944630.1">
    <property type="nucleotide sequence ID" value="NZ_JAKMUT010000006.1"/>
</dbReference>
<keyword evidence="2" id="KW-0812">Transmembrane</keyword>
<feature type="transmembrane region" description="Helical" evidence="2">
    <location>
        <begin position="270"/>
        <end position="288"/>
    </location>
</feature>
<dbReference type="Pfam" id="PF01757">
    <property type="entry name" value="Acyl_transf_3"/>
    <property type="match status" value="1"/>
</dbReference>
<feature type="region of interest" description="Disordered" evidence="1">
    <location>
        <begin position="342"/>
        <end position="364"/>
    </location>
</feature>
<dbReference type="EMBL" id="JAKMUT010000006">
    <property type="protein sequence ID" value="MCZ9289998.1"/>
    <property type="molecule type" value="Genomic_DNA"/>
</dbReference>
<feature type="domain" description="Acyltransferase 3" evidence="3">
    <location>
        <begin position="8"/>
        <end position="323"/>
    </location>
</feature>
<gene>
    <name evidence="4" type="ORF">L8V00_07255</name>
</gene>
<proteinExistence type="predicted"/>
<keyword evidence="2" id="KW-1133">Transmembrane helix</keyword>
<keyword evidence="5" id="KW-1185">Reference proteome</keyword>
<dbReference type="Proteomes" id="UP001146469">
    <property type="component" value="Unassembled WGS sequence"/>
</dbReference>
<keyword evidence="4" id="KW-0808">Transferase</keyword>
<feature type="transmembrane region" description="Helical" evidence="2">
    <location>
        <begin position="77"/>
        <end position="98"/>
    </location>
</feature>